<feature type="transmembrane region" description="Helical" evidence="1">
    <location>
        <begin position="381"/>
        <end position="404"/>
    </location>
</feature>
<evidence type="ECO:0000256" key="1">
    <source>
        <dbReference type="SAM" id="Phobius"/>
    </source>
</evidence>
<dbReference type="Proteomes" id="UP000597762">
    <property type="component" value="Unassembled WGS sequence"/>
</dbReference>
<feature type="transmembrane region" description="Helical" evidence="1">
    <location>
        <begin position="75"/>
        <end position="99"/>
    </location>
</feature>
<feature type="transmembrane region" description="Helical" evidence="1">
    <location>
        <begin position="222"/>
        <end position="249"/>
    </location>
</feature>
<name>A0A812CMB6_ACAPH</name>
<comment type="caution">
    <text evidence="2">The sequence shown here is derived from an EMBL/GenBank/DDBJ whole genome shotgun (WGS) entry which is preliminary data.</text>
</comment>
<dbReference type="EMBL" id="CAHIKZ030001890">
    <property type="protein sequence ID" value="CAE1276577.1"/>
    <property type="molecule type" value="Genomic_DNA"/>
</dbReference>
<reference evidence="2" key="1">
    <citation type="submission" date="2021-01" db="EMBL/GenBank/DDBJ databases">
        <authorList>
            <person name="Li R."/>
            <person name="Bekaert M."/>
        </authorList>
    </citation>
    <scope>NUCLEOTIDE SEQUENCE</scope>
    <source>
        <strain evidence="2">Farmed</strain>
    </source>
</reference>
<feature type="transmembrane region" description="Helical" evidence="1">
    <location>
        <begin position="132"/>
        <end position="154"/>
    </location>
</feature>
<feature type="transmembrane region" description="Helical" evidence="1">
    <location>
        <begin position="500"/>
        <end position="528"/>
    </location>
</feature>
<feature type="transmembrane region" description="Helical" evidence="1">
    <location>
        <begin position="540"/>
        <end position="559"/>
    </location>
</feature>
<feature type="transmembrane region" description="Helical" evidence="1">
    <location>
        <begin position="160"/>
        <end position="186"/>
    </location>
</feature>
<feature type="transmembrane region" description="Helical" evidence="1">
    <location>
        <begin position="288"/>
        <end position="309"/>
    </location>
</feature>
<keyword evidence="1" id="KW-0472">Membrane</keyword>
<protein>
    <submittedName>
        <fullName evidence="2">Uncharacterized protein</fullName>
    </submittedName>
</protein>
<feature type="transmembrane region" description="Helical" evidence="1">
    <location>
        <begin position="261"/>
        <end position="282"/>
    </location>
</feature>
<feature type="transmembrane region" description="Helical" evidence="1">
    <location>
        <begin position="39"/>
        <end position="63"/>
    </location>
</feature>
<evidence type="ECO:0000313" key="2">
    <source>
        <dbReference type="EMBL" id="CAE1276577.1"/>
    </source>
</evidence>
<feature type="transmembrane region" description="Helical" evidence="1">
    <location>
        <begin position="316"/>
        <end position="339"/>
    </location>
</feature>
<feature type="transmembrane region" description="Helical" evidence="1">
    <location>
        <begin position="424"/>
        <end position="445"/>
    </location>
</feature>
<sequence length="561" mass="65311">MRPDSWPPPWSFILDLRLILQGASLNSASINTLLHPSNFYYYLIFFTHSPLHPLGTLLHFHFLYTLSLSLSQLELFPFSFISFCVISVYNIFIFSFFLPLFHCNIAYFVYSFSFRSLTLFCEASFHNIFPSLFLFSFFLQLDFILYSPSIFLFFLSFPSLSIYVSLSCLFPFCAACLYYICSFFLPLFVNIAPLSHNVFIYLCFLSTFLCITSFIIDFSFPFFLYSLCYIYSSLLIFLPFPLFCSPLFFLLTSFYNNFPSVLLFPIQPPFIIAIFSLFPFFFLGWLHIIFSLSLFLSFSTAASICYRFFSPFSHVAALYSTFPFIFISPFFFCNLSSFYLSLSFVFPPFSFPLLIIAVFSISPFFWVAYLHGTFTLSFFPFLCVASHYSFSSLISFFSLCSISLHDNFPSFFITSVFSFPPFFFPLFCLSFFSIFFVAALLYSSFSLSLPFSDSLPCGFFSFSSLFRLSSLWLFLFLFPFQTLFLVAFSLPFSDSLPCGFFIYICFLSTFLSIASFIIDFYFSFFLFLSFPFPTLLQCGFLYFFLSFCILIRCNFLLSLCL</sequence>
<feature type="transmembrane region" description="Helical" evidence="1">
    <location>
        <begin position="351"/>
        <end position="369"/>
    </location>
</feature>
<keyword evidence="1" id="KW-1133">Transmembrane helix</keyword>
<feature type="transmembrane region" description="Helical" evidence="1">
    <location>
        <begin position="198"/>
        <end position="216"/>
    </location>
</feature>
<gene>
    <name evidence="2" type="ORF">SPHA_40109</name>
</gene>
<proteinExistence type="predicted"/>
<keyword evidence="1" id="KW-0812">Transmembrane</keyword>
<keyword evidence="3" id="KW-1185">Reference proteome</keyword>
<organism evidence="2 3">
    <name type="scientific">Acanthosepion pharaonis</name>
    <name type="common">Pharaoh cuttlefish</name>
    <name type="synonym">Sepia pharaonis</name>
    <dbReference type="NCBI Taxonomy" id="158019"/>
    <lineage>
        <taxon>Eukaryota</taxon>
        <taxon>Metazoa</taxon>
        <taxon>Spiralia</taxon>
        <taxon>Lophotrochozoa</taxon>
        <taxon>Mollusca</taxon>
        <taxon>Cephalopoda</taxon>
        <taxon>Coleoidea</taxon>
        <taxon>Decapodiformes</taxon>
        <taxon>Sepiida</taxon>
        <taxon>Sepiina</taxon>
        <taxon>Sepiidae</taxon>
        <taxon>Acanthosepion</taxon>
    </lineage>
</organism>
<feature type="transmembrane region" description="Helical" evidence="1">
    <location>
        <begin position="465"/>
        <end position="488"/>
    </location>
</feature>
<dbReference type="AlphaFoldDB" id="A0A812CMB6"/>
<evidence type="ECO:0000313" key="3">
    <source>
        <dbReference type="Proteomes" id="UP000597762"/>
    </source>
</evidence>
<accession>A0A812CMB6</accession>